<dbReference type="AlphaFoldDB" id="A0A2K9PQ88"/>
<dbReference type="Proteomes" id="UP000235826">
    <property type="component" value="Chromosome"/>
</dbReference>
<protein>
    <submittedName>
        <fullName evidence="1">Uncharacterized protein</fullName>
    </submittedName>
</protein>
<dbReference type="RefSeq" id="WP_102755887.1">
    <property type="nucleotide sequence ID" value="NZ_CP025791.1"/>
</dbReference>
<evidence type="ECO:0000313" key="2">
    <source>
        <dbReference type="Proteomes" id="UP000235826"/>
    </source>
</evidence>
<sequence>MPITRSESGPNLENWIVNLGDGNYTSPGEAPASITDITTVNKTKRSILEANIHNRRIMVHNITFHKIVDPTALTDVHKATYKFKIPYTISTANTDFNGQTVEGGLFVWDGPTTELDYGLAFQWVINPWDPEYKNLFYWDGNGWQPLGVSLEPNNKYHVVEYYLDIPNSEAYLTINGITFAQNVFSQTTKEGFGTTVDARFQAETISIFPPETGTIPSQKVNFKDWTWDWFNDNVSV</sequence>
<keyword evidence="2" id="KW-1185">Reference proteome</keyword>
<proteinExistence type="predicted"/>
<dbReference type="KEGG" id="fek:C1H87_11160"/>
<dbReference type="OrthoDB" id="1421849at2"/>
<dbReference type="EMBL" id="CP025791">
    <property type="protein sequence ID" value="AUP79232.1"/>
    <property type="molecule type" value="Genomic_DNA"/>
</dbReference>
<reference evidence="1 2" key="1">
    <citation type="submission" date="2018-01" db="EMBL/GenBank/DDBJ databases">
        <title>Complete genome sequence of Flavivirga eckloniae ECD14 isolated from seaweed Ecklonia cava.</title>
        <authorList>
            <person name="Lee J.H."/>
            <person name="Baik K.S."/>
            <person name="Seong C.N."/>
        </authorList>
    </citation>
    <scope>NUCLEOTIDE SEQUENCE [LARGE SCALE GENOMIC DNA]</scope>
    <source>
        <strain evidence="1 2">ECD14</strain>
    </source>
</reference>
<gene>
    <name evidence="1" type="ORF">C1H87_11160</name>
</gene>
<evidence type="ECO:0000313" key="1">
    <source>
        <dbReference type="EMBL" id="AUP79232.1"/>
    </source>
</evidence>
<organism evidence="1 2">
    <name type="scientific">Flavivirga eckloniae</name>
    <dbReference type="NCBI Taxonomy" id="1803846"/>
    <lineage>
        <taxon>Bacteria</taxon>
        <taxon>Pseudomonadati</taxon>
        <taxon>Bacteroidota</taxon>
        <taxon>Flavobacteriia</taxon>
        <taxon>Flavobacteriales</taxon>
        <taxon>Flavobacteriaceae</taxon>
        <taxon>Flavivirga</taxon>
    </lineage>
</organism>
<accession>A0A2K9PQ88</accession>
<name>A0A2K9PQ88_9FLAO</name>